<reference evidence="2 3" key="1">
    <citation type="submission" date="2020-03" db="EMBL/GenBank/DDBJ databases">
        <title>Complete genome sequence of Orbus sp. IPMB12 (BCRC 80908).</title>
        <authorList>
            <person name="Lo W.-S."/>
            <person name="Chang T.-H."/>
            <person name="Kuo C.-H."/>
        </authorList>
    </citation>
    <scope>NUCLEOTIDE SEQUENCE [LARGE SCALE GENOMIC DNA]</scope>
    <source>
        <strain evidence="2 3">IPMB12</strain>
    </source>
</reference>
<dbReference type="NCBIfam" id="TIGR03758">
    <property type="entry name" value="conj_TIGR03758"/>
    <property type="match status" value="1"/>
</dbReference>
<organism evidence="2 3">
    <name type="scientific">Zophobihabitans entericus</name>
    <dbReference type="NCBI Taxonomy" id="1635327"/>
    <lineage>
        <taxon>Bacteria</taxon>
        <taxon>Pseudomonadati</taxon>
        <taxon>Pseudomonadota</taxon>
        <taxon>Gammaproteobacteria</taxon>
        <taxon>Orbales</taxon>
        <taxon>Orbaceae</taxon>
        <taxon>Zophobihabitans</taxon>
    </lineage>
</organism>
<dbReference type="InterPro" id="IPR021676">
    <property type="entry name" value="DUF3262"/>
</dbReference>
<evidence type="ECO:0000313" key="3">
    <source>
        <dbReference type="Proteomes" id="UP000501168"/>
    </source>
</evidence>
<proteinExistence type="predicted"/>
<dbReference type="RefSeq" id="WP_166916309.1">
    <property type="nucleotide sequence ID" value="NZ_CP050253.1"/>
</dbReference>
<dbReference type="AlphaFoldDB" id="A0A6G9IB59"/>
<keyword evidence="3" id="KW-1185">Reference proteome</keyword>
<evidence type="ECO:0000256" key="1">
    <source>
        <dbReference type="SAM" id="Phobius"/>
    </source>
</evidence>
<sequence>MTNDQLTAFAINAGFTPEELNFLLLGFVFAILLLWGAWAIKSAYVCWASQKMSDKEFALVVIRFFALYILISFLLLS</sequence>
<keyword evidence="1" id="KW-0812">Transmembrane</keyword>
<gene>
    <name evidence="2" type="ORF">IPMB12_07080</name>
</gene>
<accession>A0A6G9IB59</accession>
<feature type="transmembrane region" description="Helical" evidence="1">
    <location>
        <begin position="20"/>
        <end position="45"/>
    </location>
</feature>
<dbReference type="InParanoid" id="A0A6G9IB59"/>
<dbReference type="Proteomes" id="UP000501168">
    <property type="component" value="Chromosome"/>
</dbReference>
<evidence type="ECO:0000313" key="2">
    <source>
        <dbReference type="EMBL" id="QIQ21466.1"/>
    </source>
</evidence>
<dbReference type="EMBL" id="CP050253">
    <property type="protein sequence ID" value="QIQ21466.1"/>
    <property type="molecule type" value="Genomic_DNA"/>
</dbReference>
<keyword evidence="1" id="KW-1133">Transmembrane helix</keyword>
<feature type="transmembrane region" description="Helical" evidence="1">
    <location>
        <begin position="57"/>
        <end position="76"/>
    </location>
</feature>
<dbReference type="KEGG" id="orb:IPMB12_07080"/>
<dbReference type="Pfam" id="PF11660">
    <property type="entry name" value="DUF3262"/>
    <property type="match status" value="1"/>
</dbReference>
<name>A0A6G9IB59_9GAMM</name>
<protein>
    <submittedName>
        <fullName evidence="2">TIGR03758 family integrating conjugative element protein</fullName>
    </submittedName>
</protein>
<keyword evidence="1" id="KW-0472">Membrane</keyword>